<dbReference type="HOGENOM" id="CLU_908254_0_0_3"/>
<dbReference type="RefSeq" id="WP_015201771.1">
    <property type="nucleotide sequence ID" value="NC_019753.1"/>
</dbReference>
<dbReference type="AlphaFoldDB" id="K9VVQ9"/>
<dbReference type="OrthoDB" id="935695at2"/>
<dbReference type="Proteomes" id="UP000010472">
    <property type="component" value="Chromosome"/>
</dbReference>
<dbReference type="EMBL" id="CP003620">
    <property type="protein sequence ID" value="AFZ11649.1"/>
    <property type="molecule type" value="Genomic_DNA"/>
</dbReference>
<dbReference type="KEGG" id="cep:Cri9333_0721"/>
<dbReference type="eggNOG" id="COG2856">
    <property type="taxonomic scope" value="Bacteria"/>
</dbReference>
<sequence length="306" mass="34967">MFLIALQLCLTNNSVFAQKTNRVLFEKQNSKQQENNTLIIEPANNQKNIIVKEIAEPIFYAAVEGMNKKKGLKNLNLKVIARECHKENAFYDPQKKQIIICYELLYKYMKLGKKLAALSLTNLNTQEQRNAIEVITVNAGLAFVFQHELGHALIDVYKIPVFAAEEQVADSFAIINTINELYKEYPSFDKNFRSIISSKEEFVYIALLPIAAQYAVESARKEITSSHYANEHPLDIQRFYNLACLVYGSSPTSSIYQDYKQRLGSRASRCPNEYKQALENWKNVEKNAIQMDKEEVATPSISAPTF</sequence>
<reference evidence="1 2" key="1">
    <citation type="submission" date="2012-06" db="EMBL/GenBank/DDBJ databases">
        <title>Finished chromosome of genome of Crinalium epipsammum PCC 9333.</title>
        <authorList>
            <consortium name="US DOE Joint Genome Institute"/>
            <person name="Gugger M."/>
            <person name="Coursin T."/>
            <person name="Rippka R."/>
            <person name="Tandeau De Marsac N."/>
            <person name="Huntemann M."/>
            <person name="Wei C.-L."/>
            <person name="Han J."/>
            <person name="Detter J.C."/>
            <person name="Han C."/>
            <person name="Tapia R."/>
            <person name="Davenport K."/>
            <person name="Daligault H."/>
            <person name="Erkkila T."/>
            <person name="Gu W."/>
            <person name="Munk A.C.C."/>
            <person name="Teshima H."/>
            <person name="Xu Y."/>
            <person name="Chain P."/>
            <person name="Chen A."/>
            <person name="Krypides N."/>
            <person name="Mavromatis K."/>
            <person name="Markowitz V."/>
            <person name="Szeto E."/>
            <person name="Ivanova N."/>
            <person name="Mikhailova N."/>
            <person name="Ovchinnikova G."/>
            <person name="Pagani I."/>
            <person name="Pati A."/>
            <person name="Goodwin L."/>
            <person name="Peters L."/>
            <person name="Pitluck S."/>
            <person name="Woyke T."/>
            <person name="Kerfeld C."/>
        </authorList>
    </citation>
    <scope>NUCLEOTIDE SEQUENCE [LARGE SCALE GENOMIC DNA]</scope>
    <source>
        <strain evidence="1 2">PCC 9333</strain>
    </source>
</reference>
<dbReference type="Pfam" id="PF14247">
    <property type="entry name" value="DUF4344"/>
    <property type="match status" value="1"/>
</dbReference>
<proteinExistence type="predicted"/>
<evidence type="ECO:0008006" key="3">
    <source>
        <dbReference type="Google" id="ProtNLM"/>
    </source>
</evidence>
<protein>
    <recommendedName>
        <fullName evidence="3">Metallopeptidase</fullName>
    </recommendedName>
</protein>
<gene>
    <name evidence="1" type="ORF">Cri9333_0721</name>
</gene>
<organism evidence="1 2">
    <name type="scientific">Crinalium epipsammum PCC 9333</name>
    <dbReference type="NCBI Taxonomy" id="1173022"/>
    <lineage>
        <taxon>Bacteria</taxon>
        <taxon>Bacillati</taxon>
        <taxon>Cyanobacteriota</taxon>
        <taxon>Cyanophyceae</taxon>
        <taxon>Gomontiellales</taxon>
        <taxon>Gomontiellaceae</taxon>
        <taxon>Crinalium</taxon>
    </lineage>
</organism>
<name>K9VVQ9_9CYAN</name>
<accession>K9VVQ9</accession>
<evidence type="ECO:0000313" key="1">
    <source>
        <dbReference type="EMBL" id="AFZ11649.1"/>
    </source>
</evidence>
<dbReference type="InterPro" id="IPR025644">
    <property type="entry name" value="DUF4344"/>
</dbReference>
<evidence type="ECO:0000313" key="2">
    <source>
        <dbReference type="Proteomes" id="UP000010472"/>
    </source>
</evidence>
<keyword evidence="2" id="KW-1185">Reference proteome</keyword>